<reference evidence="7 8" key="1">
    <citation type="journal article" date="2016" name="Environ. Microbiol.">
        <title>New Methyloceanibacter diversity from North Sea sediments includes methanotroph containing solely the soluble methane monooxygenase.</title>
        <authorList>
            <person name="Vekeman B."/>
            <person name="Kerckhof F.M."/>
            <person name="Cremers G."/>
            <person name="de Vos P."/>
            <person name="Vandamme P."/>
            <person name="Boon N."/>
            <person name="Op den Camp H.J."/>
            <person name="Heylen K."/>
        </authorList>
    </citation>
    <scope>NUCLEOTIDE SEQUENCE [LARGE SCALE GENOMIC DNA]</scope>
    <source>
        <strain evidence="7 8">R-67174</strain>
    </source>
</reference>
<evidence type="ECO:0000256" key="1">
    <source>
        <dbReference type="ARBA" id="ARBA00023015"/>
    </source>
</evidence>
<evidence type="ECO:0000256" key="4">
    <source>
        <dbReference type="PROSITE-ProRule" id="PRU00335"/>
    </source>
</evidence>
<accession>A0A1E3W4U9</accession>
<dbReference type="GO" id="GO:0003700">
    <property type="term" value="F:DNA-binding transcription factor activity"/>
    <property type="evidence" value="ECO:0007669"/>
    <property type="project" value="TreeGrafter"/>
</dbReference>
<keyword evidence="3" id="KW-0804">Transcription</keyword>
<evidence type="ECO:0000313" key="8">
    <source>
        <dbReference type="Proteomes" id="UP000094501"/>
    </source>
</evidence>
<feature type="compositionally biased region" description="Basic and acidic residues" evidence="5">
    <location>
        <begin position="11"/>
        <end position="27"/>
    </location>
</feature>
<dbReference type="RefSeq" id="WP_083240381.1">
    <property type="nucleotide sequence ID" value="NZ_LPWG01000005.1"/>
</dbReference>
<organism evidence="7 8">
    <name type="scientific">Methyloceanibacter methanicus</name>
    <dbReference type="NCBI Taxonomy" id="1774968"/>
    <lineage>
        <taxon>Bacteria</taxon>
        <taxon>Pseudomonadati</taxon>
        <taxon>Pseudomonadota</taxon>
        <taxon>Alphaproteobacteria</taxon>
        <taxon>Hyphomicrobiales</taxon>
        <taxon>Hyphomicrobiaceae</taxon>
        <taxon>Methyloceanibacter</taxon>
    </lineage>
</organism>
<dbReference type="SUPFAM" id="SSF46689">
    <property type="entry name" value="Homeodomain-like"/>
    <property type="match status" value="1"/>
</dbReference>
<dbReference type="OrthoDB" id="7185252at2"/>
<gene>
    <name evidence="7" type="ORF">AUC68_14925</name>
</gene>
<feature type="DNA-binding region" description="H-T-H motif" evidence="4">
    <location>
        <begin position="48"/>
        <end position="67"/>
    </location>
</feature>
<name>A0A1E3W4U9_9HYPH</name>
<dbReference type="STRING" id="1774968.AUC68_14925"/>
<dbReference type="InterPro" id="IPR036271">
    <property type="entry name" value="Tet_transcr_reg_TetR-rel_C_sf"/>
</dbReference>
<dbReference type="PANTHER" id="PTHR30055">
    <property type="entry name" value="HTH-TYPE TRANSCRIPTIONAL REGULATOR RUTR"/>
    <property type="match status" value="1"/>
</dbReference>
<feature type="region of interest" description="Disordered" evidence="5">
    <location>
        <begin position="1"/>
        <end position="27"/>
    </location>
</feature>
<dbReference type="Proteomes" id="UP000094501">
    <property type="component" value="Unassembled WGS sequence"/>
</dbReference>
<dbReference type="PANTHER" id="PTHR30055:SF223">
    <property type="entry name" value="HTH-TYPE TRANSCRIPTIONAL REGULATOR UIDR"/>
    <property type="match status" value="1"/>
</dbReference>
<dbReference type="PROSITE" id="PS50977">
    <property type="entry name" value="HTH_TETR_2"/>
    <property type="match status" value="1"/>
</dbReference>
<dbReference type="InterPro" id="IPR050109">
    <property type="entry name" value="HTH-type_TetR-like_transc_reg"/>
</dbReference>
<dbReference type="EMBL" id="LPWG01000005">
    <property type="protein sequence ID" value="ODS00542.1"/>
    <property type="molecule type" value="Genomic_DNA"/>
</dbReference>
<dbReference type="Pfam" id="PF00440">
    <property type="entry name" value="TetR_N"/>
    <property type="match status" value="1"/>
</dbReference>
<protein>
    <recommendedName>
        <fullName evidence="6">HTH tetR-type domain-containing protein</fullName>
    </recommendedName>
</protein>
<dbReference type="InterPro" id="IPR009057">
    <property type="entry name" value="Homeodomain-like_sf"/>
</dbReference>
<evidence type="ECO:0000256" key="2">
    <source>
        <dbReference type="ARBA" id="ARBA00023125"/>
    </source>
</evidence>
<evidence type="ECO:0000256" key="3">
    <source>
        <dbReference type="ARBA" id="ARBA00023163"/>
    </source>
</evidence>
<evidence type="ECO:0000259" key="6">
    <source>
        <dbReference type="PROSITE" id="PS50977"/>
    </source>
</evidence>
<dbReference type="InterPro" id="IPR001647">
    <property type="entry name" value="HTH_TetR"/>
</dbReference>
<dbReference type="AlphaFoldDB" id="A0A1E3W4U9"/>
<keyword evidence="1" id="KW-0805">Transcription regulation</keyword>
<dbReference type="InterPro" id="IPR011075">
    <property type="entry name" value="TetR_C"/>
</dbReference>
<evidence type="ECO:0000313" key="7">
    <source>
        <dbReference type="EMBL" id="ODS00542.1"/>
    </source>
</evidence>
<dbReference type="Pfam" id="PF16859">
    <property type="entry name" value="TetR_C_11"/>
    <property type="match status" value="1"/>
</dbReference>
<comment type="caution">
    <text evidence="7">The sequence shown here is derived from an EMBL/GenBank/DDBJ whole genome shotgun (WGS) entry which is preliminary data.</text>
</comment>
<sequence length="227" mass="25425">MAKLSKTAANKRPEDEGPARRGPKRDRADEIVSAAFEEFVAKGYAGTRLEDVASRARVSKGLPYLYFKTKEELFKAVVRGVFTPAFDQMRERILTTDMPSEAFLKGPLLTFLQELVKSRRMLIARLLISEGHKHPELTRFYYDHVVSKGLAALRAFLERGVARGEFRPTALEEFPQLLVAPALMAVIWRSLFETHVHLDTDALLKTHIDLVAGAIRAPGRDPIGDGP</sequence>
<dbReference type="GO" id="GO:0000976">
    <property type="term" value="F:transcription cis-regulatory region binding"/>
    <property type="evidence" value="ECO:0007669"/>
    <property type="project" value="TreeGrafter"/>
</dbReference>
<dbReference type="PRINTS" id="PR00455">
    <property type="entry name" value="HTHTETR"/>
</dbReference>
<feature type="domain" description="HTH tetR-type" evidence="6">
    <location>
        <begin position="25"/>
        <end position="85"/>
    </location>
</feature>
<keyword evidence="2 4" id="KW-0238">DNA-binding</keyword>
<keyword evidence="8" id="KW-1185">Reference proteome</keyword>
<evidence type="ECO:0000256" key="5">
    <source>
        <dbReference type="SAM" id="MobiDB-lite"/>
    </source>
</evidence>
<proteinExistence type="predicted"/>
<dbReference type="SUPFAM" id="SSF48498">
    <property type="entry name" value="Tetracyclin repressor-like, C-terminal domain"/>
    <property type="match status" value="1"/>
</dbReference>
<dbReference type="Gene3D" id="1.10.357.10">
    <property type="entry name" value="Tetracycline Repressor, domain 2"/>
    <property type="match status" value="1"/>
</dbReference>